<dbReference type="AlphaFoldDB" id="A0A2S6I682"/>
<keyword evidence="6" id="KW-1185">Reference proteome</keyword>
<evidence type="ECO:0000313" key="5">
    <source>
        <dbReference type="EMBL" id="PPK86621.1"/>
    </source>
</evidence>
<protein>
    <submittedName>
        <fullName evidence="5">3-oxoacyl-(Acyl-carrier-protein) synthase</fullName>
    </submittedName>
</protein>
<dbReference type="GO" id="GO:0006633">
    <property type="term" value="P:fatty acid biosynthetic process"/>
    <property type="evidence" value="ECO:0007669"/>
    <property type="project" value="TreeGrafter"/>
</dbReference>
<dbReference type="Pfam" id="PF00109">
    <property type="entry name" value="ketoacyl-synt"/>
    <property type="match status" value="1"/>
</dbReference>
<organism evidence="5 6">
    <name type="scientific">Neolewinella xylanilytica</name>
    <dbReference type="NCBI Taxonomy" id="1514080"/>
    <lineage>
        <taxon>Bacteria</taxon>
        <taxon>Pseudomonadati</taxon>
        <taxon>Bacteroidota</taxon>
        <taxon>Saprospiria</taxon>
        <taxon>Saprospirales</taxon>
        <taxon>Lewinellaceae</taxon>
        <taxon>Neolewinella</taxon>
    </lineage>
</organism>
<evidence type="ECO:0000256" key="1">
    <source>
        <dbReference type="ARBA" id="ARBA00008467"/>
    </source>
</evidence>
<dbReference type="InterPro" id="IPR020615">
    <property type="entry name" value="Thiolase_acyl_enz_int_AS"/>
</dbReference>
<dbReference type="SMART" id="SM00825">
    <property type="entry name" value="PKS_KS"/>
    <property type="match status" value="1"/>
</dbReference>
<dbReference type="RefSeq" id="WP_104421044.1">
    <property type="nucleotide sequence ID" value="NZ_PTJC01000006.1"/>
</dbReference>
<dbReference type="PROSITE" id="PS00098">
    <property type="entry name" value="THIOLASE_1"/>
    <property type="match status" value="1"/>
</dbReference>
<dbReference type="InterPro" id="IPR014030">
    <property type="entry name" value="Ketoacyl_synth_N"/>
</dbReference>
<dbReference type="Proteomes" id="UP000237662">
    <property type="component" value="Unassembled WGS sequence"/>
</dbReference>
<proteinExistence type="inferred from homology"/>
<dbReference type="GO" id="GO:0004315">
    <property type="term" value="F:3-oxoacyl-[acyl-carrier-protein] synthase activity"/>
    <property type="evidence" value="ECO:0007669"/>
    <property type="project" value="TreeGrafter"/>
</dbReference>
<comment type="caution">
    <text evidence="5">The sequence shown here is derived from an EMBL/GenBank/DDBJ whole genome shotgun (WGS) entry which is preliminary data.</text>
</comment>
<keyword evidence="2 3" id="KW-0808">Transferase</keyword>
<dbReference type="PANTHER" id="PTHR11712:SF347">
    <property type="entry name" value="BETA KETOACYL-ACYL CARRIER PROTEIN SYNTHASE"/>
    <property type="match status" value="1"/>
</dbReference>
<dbReference type="InterPro" id="IPR000794">
    <property type="entry name" value="Beta-ketoacyl_synthase"/>
</dbReference>
<dbReference type="PANTHER" id="PTHR11712">
    <property type="entry name" value="POLYKETIDE SYNTHASE-RELATED"/>
    <property type="match status" value="1"/>
</dbReference>
<evidence type="ECO:0000313" key="6">
    <source>
        <dbReference type="Proteomes" id="UP000237662"/>
    </source>
</evidence>
<comment type="similarity">
    <text evidence="1 3">Belongs to the thiolase-like superfamily. Beta-ketoacyl-ACP synthases family.</text>
</comment>
<dbReference type="InterPro" id="IPR020841">
    <property type="entry name" value="PKS_Beta-ketoAc_synthase_dom"/>
</dbReference>
<dbReference type="Pfam" id="PF02801">
    <property type="entry name" value="Ketoacyl-synt_C"/>
    <property type="match status" value="1"/>
</dbReference>
<dbReference type="SUPFAM" id="SSF53901">
    <property type="entry name" value="Thiolase-like"/>
    <property type="match status" value="1"/>
</dbReference>
<gene>
    <name evidence="5" type="ORF">CLV84_3556</name>
</gene>
<accession>A0A2S6I682</accession>
<reference evidence="5 6" key="1">
    <citation type="submission" date="2018-02" db="EMBL/GenBank/DDBJ databases">
        <title>Genomic Encyclopedia of Archaeal and Bacterial Type Strains, Phase II (KMG-II): from individual species to whole genera.</title>
        <authorList>
            <person name="Goeker M."/>
        </authorList>
    </citation>
    <scope>NUCLEOTIDE SEQUENCE [LARGE SCALE GENOMIC DNA]</scope>
    <source>
        <strain evidence="5 6">DSM 29526</strain>
    </source>
</reference>
<sequence>MTCSIAGYGAVSAAGTSRAASAQTYASGSPCSRRDPATGLPVFPVTNLKHSPDAAIFSGARPTDRAGKLALAAAEMAVETAGWRGKEFSILVGCSRGPTESWEQTYDEFLREGRPPVRTSPLTTLGSLAFLLADYFGTTELATGMSVTCSSGSHAILQGVALLQSGMTDRVLVGGTEAPLTTFTLRQMQALRVYAEPADDERYPTRPLTGDPTGMALGEGAAFLALERRANHHPFALDGVGFSRERHQSSTGISAAGTALQTAMLAATTQSDRQPDAIFAHAPGTRKGDAAERAAIEAVFGREASIITSMKWATGHTFGASGPLAVVAALQMMEAKAIWLPPYLPTPEVAKPPENALINATGFGGNAVSISVTLSAAT</sequence>
<dbReference type="InterPro" id="IPR014031">
    <property type="entry name" value="Ketoacyl_synth_C"/>
</dbReference>
<feature type="domain" description="Ketosynthase family 3 (KS3)" evidence="4">
    <location>
        <begin position="1"/>
        <end position="374"/>
    </location>
</feature>
<evidence type="ECO:0000256" key="2">
    <source>
        <dbReference type="ARBA" id="ARBA00022679"/>
    </source>
</evidence>
<dbReference type="PROSITE" id="PS52004">
    <property type="entry name" value="KS3_2"/>
    <property type="match status" value="1"/>
</dbReference>
<dbReference type="OrthoDB" id="1141849at2"/>
<evidence type="ECO:0000256" key="3">
    <source>
        <dbReference type="RuleBase" id="RU003694"/>
    </source>
</evidence>
<name>A0A2S6I682_9BACT</name>
<dbReference type="EMBL" id="PTJC01000006">
    <property type="protein sequence ID" value="PPK86621.1"/>
    <property type="molecule type" value="Genomic_DNA"/>
</dbReference>
<dbReference type="InterPro" id="IPR016039">
    <property type="entry name" value="Thiolase-like"/>
</dbReference>
<evidence type="ECO:0000259" key="4">
    <source>
        <dbReference type="PROSITE" id="PS52004"/>
    </source>
</evidence>
<dbReference type="Gene3D" id="3.40.47.10">
    <property type="match status" value="2"/>
</dbReference>